<keyword evidence="1" id="KW-0812">Transmembrane</keyword>
<dbReference type="EMBL" id="UYYG01001159">
    <property type="protein sequence ID" value="VDN57232.1"/>
    <property type="molecule type" value="Genomic_DNA"/>
</dbReference>
<keyword evidence="1" id="KW-1133">Transmembrane helix</keyword>
<keyword evidence="4" id="KW-1185">Reference proteome</keyword>
<evidence type="ECO:0000313" key="2">
    <source>
        <dbReference type="EMBL" id="VDN57232.1"/>
    </source>
</evidence>
<evidence type="ECO:0000313" key="3">
    <source>
        <dbReference type="Proteomes" id="UP000038040"/>
    </source>
</evidence>
<dbReference type="AlphaFoldDB" id="A0A0N4U7R9"/>
<evidence type="ECO:0000313" key="5">
    <source>
        <dbReference type="WBParaSite" id="DME_0000304601-mRNA-1"/>
    </source>
</evidence>
<organism evidence="3 5">
    <name type="scientific">Dracunculus medinensis</name>
    <name type="common">Guinea worm</name>
    <dbReference type="NCBI Taxonomy" id="318479"/>
    <lineage>
        <taxon>Eukaryota</taxon>
        <taxon>Metazoa</taxon>
        <taxon>Ecdysozoa</taxon>
        <taxon>Nematoda</taxon>
        <taxon>Chromadorea</taxon>
        <taxon>Rhabditida</taxon>
        <taxon>Spirurina</taxon>
        <taxon>Dracunculoidea</taxon>
        <taxon>Dracunculidae</taxon>
        <taxon>Dracunculus</taxon>
    </lineage>
</organism>
<dbReference type="Proteomes" id="UP000274756">
    <property type="component" value="Unassembled WGS sequence"/>
</dbReference>
<evidence type="ECO:0000313" key="4">
    <source>
        <dbReference type="Proteomes" id="UP000274756"/>
    </source>
</evidence>
<dbReference type="Proteomes" id="UP000038040">
    <property type="component" value="Unplaced"/>
</dbReference>
<dbReference type="STRING" id="318479.A0A0N4U7R9"/>
<proteinExistence type="predicted"/>
<dbReference type="WBParaSite" id="DME_0000304601-mRNA-1">
    <property type="protein sequence ID" value="DME_0000304601-mRNA-1"/>
    <property type="gene ID" value="DME_0000304601"/>
</dbReference>
<keyword evidence="1" id="KW-0472">Membrane</keyword>
<feature type="transmembrane region" description="Helical" evidence="1">
    <location>
        <begin position="183"/>
        <end position="208"/>
    </location>
</feature>
<sequence length="319" mass="36302">MPNNALDKSTDYINRITNEFRFLDDRVLQTPPEPSWLPYPITEFADRTEARGRLSKSERDVAVKNCENLADGSKNNLLHRIDYVGSLEQYFIVIIIGIEISAAFGLLVYGIIRFGKIYEFPNVFVDFDFLAKNLSSLPIENVSSVRSASSCIVPAIIQMFSALYSFCVYLLANVDENSIIGHFIGISTVVVGFHFIKVFSSICIPFWFDAIFANSYELNLRYVQLTEDNIRHKVDSSMILYGLKEFTISLYILIVSFADFVIALTTERKFHIVSVLIYSICLLILLIHLVTGYRLFAVAQNYRILRILNETDAPFSASM</sequence>
<reference evidence="2 4" key="2">
    <citation type="submission" date="2018-11" db="EMBL/GenBank/DDBJ databases">
        <authorList>
            <consortium name="Pathogen Informatics"/>
        </authorList>
    </citation>
    <scope>NUCLEOTIDE SEQUENCE [LARGE SCALE GENOMIC DNA]</scope>
</reference>
<feature type="transmembrane region" description="Helical" evidence="1">
    <location>
        <begin position="246"/>
        <end position="264"/>
    </location>
</feature>
<feature type="transmembrane region" description="Helical" evidence="1">
    <location>
        <begin position="90"/>
        <end position="112"/>
    </location>
</feature>
<feature type="transmembrane region" description="Helical" evidence="1">
    <location>
        <begin position="276"/>
        <end position="296"/>
    </location>
</feature>
<accession>A0A0N4U7R9</accession>
<reference evidence="5" key="1">
    <citation type="submission" date="2017-02" db="UniProtKB">
        <authorList>
            <consortium name="WormBaseParasite"/>
        </authorList>
    </citation>
    <scope>IDENTIFICATION</scope>
</reference>
<feature type="transmembrane region" description="Helical" evidence="1">
    <location>
        <begin position="152"/>
        <end position="171"/>
    </location>
</feature>
<evidence type="ECO:0000256" key="1">
    <source>
        <dbReference type="SAM" id="Phobius"/>
    </source>
</evidence>
<gene>
    <name evidence="2" type="ORF">DME_LOCUS7205</name>
</gene>
<name>A0A0N4U7R9_DRAME</name>
<protein>
    <submittedName>
        <fullName evidence="2 5">Uncharacterized protein</fullName>
    </submittedName>
</protein>